<dbReference type="AlphaFoldDB" id="W7T7S5"/>
<dbReference type="EMBL" id="AZIL01002191">
    <property type="protein sequence ID" value="EWM22492.1"/>
    <property type="molecule type" value="Genomic_DNA"/>
</dbReference>
<sequence length="285" mass="32076">MGGGQSIAAAAPEPLEFTMSSSASLPKAYRHLCHFPVLAKQARGPIRHHPNERITHFLKEQDATALLIADYLSVRERLVFLQTHKVGLPPKHLKHLLFSGPSRELKFLYSPATTAMVEGKHPVSSSFNNNLKETKTEIYATNNFGNTFQLEIRYRGSFLSRAVPLSLVSTALHRVIRSWMDDTLRKRGFSTLLTMVNRLLSVFRPTEEVWYTIINSFGKDGTTLLTYACSSRDTPLSVIEKLLQIPCFDLALPDHKFGLNAIQLAHMHDRQDVLAHFASLVGLQR</sequence>
<comment type="caution">
    <text evidence="1">The sequence shown here is derived from an EMBL/GenBank/DDBJ whole genome shotgun (WGS) entry which is preliminary data.</text>
</comment>
<organism evidence="1 2">
    <name type="scientific">Nannochloropsis gaditana</name>
    <dbReference type="NCBI Taxonomy" id="72520"/>
    <lineage>
        <taxon>Eukaryota</taxon>
        <taxon>Sar</taxon>
        <taxon>Stramenopiles</taxon>
        <taxon>Ochrophyta</taxon>
        <taxon>Eustigmatophyceae</taxon>
        <taxon>Eustigmatales</taxon>
        <taxon>Monodopsidaceae</taxon>
        <taxon>Nannochloropsis</taxon>
    </lineage>
</organism>
<accession>W7T7S5</accession>
<gene>
    <name evidence="1" type="ORF">Naga_100011g48</name>
</gene>
<keyword evidence="2" id="KW-1185">Reference proteome</keyword>
<name>W7T7S5_9STRA</name>
<dbReference type="Proteomes" id="UP000019335">
    <property type="component" value="Unassembled WGS sequence"/>
</dbReference>
<reference evidence="1 2" key="1">
    <citation type="journal article" date="2014" name="Mol. Plant">
        <title>Chromosome Scale Genome Assembly and Transcriptome Profiling of Nannochloropsis gaditana in Nitrogen Depletion.</title>
        <authorList>
            <person name="Corteggiani Carpinelli E."/>
            <person name="Telatin A."/>
            <person name="Vitulo N."/>
            <person name="Forcato C."/>
            <person name="D'Angelo M."/>
            <person name="Schiavon R."/>
            <person name="Vezzi A."/>
            <person name="Giacometti G.M."/>
            <person name="Morosinotto T."/>
            <person name="Valle G."/>
        </authorList>
    </citation>
    <scope>NUCLEOTIDE SEQUENCE [LARGE SCALE GENOMIC DNA]</scope>
    <source>
        <strain evidence="1 2">B-31</strain>
    </source>
</reference>
<evidence type="ECO:0000313" key="1">
    <source>
        <dbReference type="EMBL" id="EWM22492.1"/>
    </source>
</evidence>
<evidence type="ECO:0000313" key="2">
    <source>
        <dbReference type="Proteomes" id="UP000019335"/>
    </source>
</evidence>
<protein>
    <submittedName>
        <fullName evidence="1">Uncharacterized protein</fullName>
    </submittedName>
</protein>
<proteinExistence type="predicted"/>